<evidence type="ECO:0000256" key="4">
    <source>
        <dbReference type="ARBA" id="ARBA00023163"/>
    </source>
</evidence>
<keyword evidence="4" id="KW-0804">Transcription</keyword>
<evidence type="ECO:0000313" key="7">
    <source>
        <dbReference type="Proteomes" id="UP000831495"/>
    </source>
</evidence>
<dbReference type="EMBL" id="CP093366">
    <property type="protein sequence ID" value="UQS81488.1"/>
    <property type="molecule type" value="Genomic_DNA"/>
</dbReference>
<organism evidence="6 7">
    <name type="scientific">Bombilactobacillus folatiphilus</name>
    <dbReference type="NCBI Taxonomy" id="2923362"/>
    <lineage>
        <taxon>Bacteria</taxon>
        <taxon>Bacillati</taxon>
        <taxon>Bacillota</taxon>
        <taxon>Bacilli</taxon>
        <taxon>Lactobacillales</taxon>
        <taxon>Lactobacillaceae</taxon>
        <taxon>Bombilactobacillus</taxon>
    </lineage>
</organism>
<evidence type="ECO:0000256" key="1">
    <source>
        <dbReference type="ARBA" id="ARBA00009437"/>
    </source>
</evidence>
<dbReference type="Gene3D" id="3.40.190.10">
    <property type="entry name" value="Periplasmic binding protein-like II"/>
    <property type="match status" value="2"/>
</dbReference>
<keyword evidence="3" id="KW-0238">DNA-binding</keyword>
<dbReference type="PRINTS" id="PR00039">
    <property type="entry name" value="HTHLYSR"/>
</dbReference>
<dbReference type="Pfam" id="PF03466">
    <property type="entry name" value="LysR_substrate"/>
    <property type="match status" value="1"/>
</dbReference>
<dbReference type="Proteomes" id="UP000831495">
    <property type="component" value="Chromosome"/>
</dbReference>
<evidence type="ECO:0000256" key="2">
    <source>
        <dbReference type="ARBA" id="ARBA00023015"/>
    </source>
</evidence>
<comment type="similarity">
    <text evidence="1">Belongs to the LysR transcriptional regulatory family.</text>
</comment>
<dbReference type="InterPro" id="IPR036390">
    <property type="entry name" value="WH_DNA-bd_sf"/>
</dbReference>
<dbReference type="SUPFAM" id="SSF53850">
    <property type="entry name" value="Periplasmic binding protein-like II"/>
    <property type="match status" value="1"/>
</dbReference>
<name>A0ABY4P769_9LACO</name>
<evidence type="ECO:0000259" key="5">
    <source>
        <dbReference type="PROSITE" id="PS50931"/>
    </source>
</evidence>
<sequence>MTVGNDDFTKVFTSKSLSYFSQLASNLSYTKTARSLGITQPALTQQIKKIERNVGTPLFYSMGKQIHLTDAGRILLEAVQNVYGTMIKAIDNIQKSTLSSTGSIKIGLLSTIEDSVIEDFIIRYNDLQPDVVLETLLLTRHELWNYLENNQLDLAIMYLPDDSIKNWKPYISQKIMDENLILVNNNPKWSDQRTLHLKEITDQPWVGYPDNYYLTEFLSEQLKNQLVDGPHCVARFAAPDQILKFTREKDVYALFPKSYVLANESQITSQKNLIDASVSFDLNFVYRKEKANIPRISTFLKAWNNYLSDISYEDRLKGFSKS</sequence>
<proteinExistence type="inferred from homology"/>
<dbReference type="InterPro" id="IPR000847">
    <property type="entry name" value="LysR_HTH_N"/>
</dbReference>
<dbReference type="InterPro" id="IPR036388">
    <property type="entry name" value="WH-like_DNA-bd_sf"/>
</dbReference>
<feature type="domain" description="HTH lysR-type" evidence="5">
    <location>
        <begin position="12"/>
        <end position="69"/>
    </location>
</feature>
<reference evidence="6" key="1">
    <citation type="journal article" date="2022" name="Int. J. Syst. Evol. Microbiol.">
        <title>Apilactobacillus apisilvae sp. nov., Nicolia spurrieriana gen. nov. sp. nov., Bombilactobacillus folatiphilus sp. nov. and Bombilactobacillus thymidiniphilus sp. nov., four new lactic acid bacterial isolates from stingless bees Tetragonula carbonaria and Austroplebeia australis.</title>
        <authorList>
            <person name="Oliphant S.A."/>
            <person name="Watson-Haigh N.S."/>
            <person name="Sumby K.M."/>
            <person name="Gardner J."/>
            <person name="Groom S."/>
            <person name="Jiranek V."/>
        </authorList>
    </citation>
    <scope>NUCLEOTIDE SEQUENCE</scope>
    <source>
        <strain evidence="6">SG4_D2</strain>
    </source>
</reference>
<keyword evidence="2" id="KW-0805">Transcription regulation</keyword>
<dbReference type="InterPro" id="IPR005119">
    <property type="entry name" value="LysR_subst-bd"/>
</dbReference>
<dbReference type="RefSeq" id="WP_249513759.1">
    <property type="nucleotide sequence ID" value="NZ_CP093366.1"/>
</dbReference>
<dbReference type="PROSITE" id="PS50931">
    <property type="entry name" value="HTH_LYSR"/>
    <property type="match status" value="1"/>
</dbReference>
<evidence type="ECO:0000313" key="6">
    <source>
        <dbReference type="EMBL" id="UQS81488.1"/>
    </source>
</evidence>
<keyword evidence="7" id="KW-1185">Reference proteome</keyword>
<dbReference type="CDD" id="cd05466">
    <property type="entry name" value="PBP2_LTTR_substrate"/>
    <property type="match status" value="1"/>
</dbReference>
<dbReference type="Pfam" id="PF00126">
    <property type="entry name" value="HTH_1"/>
    <property type="match status" value="1"/>
</dbReference>
<dbReference type="Gene3D" id="1.10.10.10">
    <property type="entry name" value="Winged helix-like DNA-binding domain superfamily/Winged helix DNA-binding domain"/>
    <property type="match status" value="1"/>
</dbReference>
<gene>
    <name evidence="6" type="ORF">MOO45_04490</name>
</gene>
<evidence type="ECO:0000256" key="3">
    <source>
        <dbReference type="ARBA" id="ARBA00023125"/>
    </source>
</evidence>
<dbReference type="SUPFAM" id="SSF46785">
    <property type="entry name" value="Winged helix' DNA-binding domain"/>
    <property type="match status" value="1"/>
</dbReference>
<protein>
    <submittedName>
        <fullName evidence="6">LysR family transcriptional regulator</fullName>
    </submittedName>
</protein>
<dbReference type="PANTHER" id="PTHR30126">
    <property type="entry name" value="HTH-TYPE TRANSCRIPTIONAL REGULATOR"/>
    <property type="match status" value="1"/>
</dbReference>
<accession>A0ABY4P769</accession>
<dbReference type="PANTHER" id="PTHR30126:SF40">
    <property type="entry name" value="HTH-TYPE TRANSCRIPTIONAL REGULATOR GLTR"/>
    <property type="match status" value="1"/>
</dbReference>